<evidence type="ECO:0000313" key="1">
    <source>
        <dbReference type="EMBL" id="CAA9269783.1"/>
    </source>
</evidence>
<accession>A0A6J4J767</accession>
<organism evidence="1">
    <name type="scientific">uncultured Acetobacteraceae bacterium</name>
    <dbReference type="NCBI Taxonomy" id="169975"/>
    <lineage>
        <taxon>Bacteria</taxon>
        <taxon>Pseudomonadati</taxon>
        <taxon>Pseudomonadota</taxon>
        <taxon>Alphaproteobacteria</taxon>
        <taxon>Acetobacterales</taxon>
        <taxon>Acetobacteraceae</taxon>
        <taxon>environmental samples</taxon>
    </lineage>
</organism>
<dbReference type="PANTHER" id="PTHR43431:SF7">
    <property type="entry name" value="OXIDOREDUCTASE, SHORT CHAIN DEHYDROGENASE_REDUCTASE FAMILY (AFU_ORTHOLOGUE AFUA_5G14000)"/>
    <property type="match status" value="1"/>
</dbReference>
<dbReference type="Gene3D" id="3.40.50.720">
    <property type="entry name" value="NAD(P)-binding Rossmann-like Domain"/>
    <property type="match status" value="1"/>
</dbReference>
<dbReference type="EMBL" id="CADCTG010000233">
    <property type="protein sequence ID" value="CAA9269783.1"/>
    <property type="molecule type" value="Genomic_DNA"/>
</dbReference>
<dbReference type="InterPro" id="IPR036291">
    <property type="entry name" value="NAD(P)-bd_dom_sf"/>
</dbReference>
<dbReference type="Pfam" id="PF00106">
    <property type="entry name" value="adh_short"/>
    <property type="match status" value="1"/>
</dbReference>
<dbReference type="PANTHER" id="PTHR43431">
    <property type="entry name" value="OXIDOREDUCTASE, SHORT CHAIN DEHYDROGENASE/REDUCTASE FAMILY (AFU_ORTHOLOGUE AFUA_5G14000)"/>
    <property type="match status" value="1"/>
</dbReference>
<dbReference type="AlphaFoldDB" id="A0A6J4J767"/>
<dbReference type="PRINTS" id="PR00081">
    <property type="entry name" value="GDHRDH"/>
</dbReference>
<dbReference type="SUPFAM" id="SSF51735">
    <property type="entry name" value="NAD(P)-binding Rossmann-fold domains"/>
    <property type="match status" value="1"/>
</dbReference>
<protein>
    <submittedName>
        <fullName evidence="1">Short-chain dehydrogenase, associated with 2-hydroxychromene-2-carboxylate isomerase family protein</fullName>
    </submittedName>
</protein>
<name>A0A6J4J767_9PROT</name>
<reference evidence="1" key="1">
    <citation type="submission" date="2020-02" db="EMBL/GenBank/DDBJ databases">
        <authorList>
            <person name="Meier V. D."/>
        </authorList>
    </citation>
    <scope>NUCLEOTIDE SEQUENCE</scope>
    <source>
        <strain evidence="1">AVDCRST_MAG08</strain>
    </source>
</reference>
<dbReference type="InterPro" id="IPR002347">
    <property type="entry name" value="SDR_fam"/>
</dbReference>
<proteinExistence type="predicted"/>
<gene>
    <name evidence="1" type="ORF">AVDCRST_MAG08-3130</name>
</gene>
<sequence>MEPRNASVAVVGAGDHIGAAIARRFAAEGYTVFCGRRNGEKLRPLVAEIEGAGGVCVGRSLDARQEEQVARFLADADAAAPLEVVVFNIGANVNFPLLDTTERVFRKVWELACHAGFLTGREAARVLLRHGRGSIFLTGATASVRGGVGYAAFASAKFGLRAVAQSMARELGPRNIHVAHLVIDGGVDTAWVRGRIAGRTATDPSAAERLEPGRLLSPATIAETYWQLHRQPRDGWTHELDIRPSRETW</sequence>